<keyword evidence="1" id="KW-0560">Oxidoreductase</keyword>
<proteinExistence type="predicted"/>
<organism evidence="4 5">
    <name type="scientific">Pacificitalea manganoxidans</name>
    <dbReference type="NCBI Taxonomy" id="1411902"/>
    <lineage>
        <taxon>Bacteria</taxon>
        <taxon>Pseudomonadati</taxon>
        <taxon>Pseudomonadota</taxon>
        <taxon>Alphaproteobacteria</taxon>
        <taxon>Rhodobacterales</taxon>
        <taxon>Paracoccaceae</taxon>
        <taxon>Pacificitalea</taxon>
    </lineage>
</organism>
<accession>A0A291M1E8</accession>
<evidence type="ECO:0000259" key="3">
    <source>
        <dbReference type="Pfam" id="PF02826"/>
    </source>
</evidence>
<reference evidence="4 5" key="1">
    <citation type="submission" date="2017-05" db="EMBL/GenBank/DDBJ databases">
        <title>Comparative genomic and metabolic analysis of manganese-oxidizing mechanisms in Celeribater manganoxidans DY25T: its adaption to the environment of polymetallic nodule.</title>
        <authorList>
            <person name="Wang X."/>
        </authorList>
    </citation>
    <scope>NUCLEOTIDE SEQUENCE [LARGE SCALE GENOMIC DNA]</scope>
    <source>
        <strain evidence="4 5">DY25</strain>
    </source>
</reference>
<sequence length="311" mass="33673">MTTRVLFAGKPAAWDDYREPLRKACADAGLTAEISPDMGPPESVDYIVYAPNGPLQDFSPYTGAKAVLNLWAGVERVVGNDTLKMPLCRMVDDGLAEGMVEWVTGHVLRHHLGMDAHIHGLNGEWRDTPPPLARDRAVTILGMGELGQACARSLTALNFRVSGWSRSPREVPGVTTYHGADGLRPALCEADIVVLLLPDTSETENTLDAEAMSWLPRGAVVINPGRGPLIDDDALLAALDAGQIAHATLDVFRVEPLPTDHPYWTHPQVTVTPHIASTTRPASSARVVAENIRRGEAGEPLLYEVDRARGY</sequence>
<dbReference type="Proteomes" id="UP000219050">
    <property type="component" value="Chromosome"/>
</dbReference>
<dbReference type="Pfam" id="PF02826">
    <property type="entry name" value="2-Hacid_dh_C"/>
    <property type="match status" value="1"/>
</dbReference>
<dbReference type="EMBL" id="CP021404">
    <property type="protein sequence ID" value="ATI42779.1"/>
    <property type="molecule type" value="Genomic_DNA"/>
</dbReference>
<dbReference type="GO" id="GO:0016616">
    <property type="term" value="F:oxidoreductase activity, acting on the CH-OH group of donors, NAD or NADP as acceptor"/>
    <property type="evidence" value="ECO:0007669"/>
    <property type="project" value="UniProtKB-ARBA"/>
</dbReference>
<protein>
    <submittedName>
        <fullName evidence="4">Glyoxylate/hydroxypyruvate reductase A</fullName>
    </submittedName>
</protein>
<gene>
    <name evidence="4" type="ORF">CBW24_12720</name>
</gene>
<dbReference type="GO" id="GO:0051287">
    <property type="term" value="F:NAD binding"/>
    <property type="evidence" value="ECO:0007669"/>
    <property type="project" value="InterPro"/>
</dbReference>
<keyword evidence="2" id="KW-0520">NAD</keyword>
<dbReference type="PROSITE" id="PS00671">
    <property type="entry name" value="D_2_HYDROXYACID_DH_3"/>
    <property type="match status" value="1"/>
</dbReference>
<dbReference type="OrthoDB" id="9787219at2"/>
<dbReference type="KEGG" id="cmag:CBW24_12720"/>
<evidence type="ECO:0000313" key="4">
    <source>
        <dbReference type="EMBL" id="ATI42779.1"/>
    </source>
</evidence>
<dbReference type="InterPro" id="IPR036291">
    <property type="entry name" value="NAD(P)-bd_dom_sf"/>
</dbReference>
<evidence type="ECO:0000256" key="1">
    <source>
        <dbReference type="ARBA" id="ARBA00023002"/>
    </source>
</evidence>
<keyword evidence="4" id="KW-0670">Pyruvate</keyword>
<dbReference type="SUPFAM" id="SSF51735">
    <property type="entry name" value="NAD(P)-binding Rossmann-fold domains"/>
    <property type="match status" value="1"/>
</dbReference>
<evidence type="ECO:0000313" key="5">
    <source>
        <dbReference type="Proteomes" id="UP000219050"/>
    </source>
</evidence>
<dbReference type="Gene3D" id="3.40.50.720">
    <property type="entry name" value="NAD(P)-binding Rossmann-like Domain"/>
    <property type="match status" value="2"/>
</dbReference>
<dbReference type="AlphaFoldDB" id="A0A291M1E8"/>
<dbReference type="InterPro" id="IPR006140">
    <property type="entry name" value="D-isomer_DH_NAD-bd"/>
</dbReference>
<name>A0A291M1E8_9RHOB</name>
<dbReference type="PANTHER" id="PTHR43333:SF1">
    <property type="entry name" value="D-ISOMER SPECIFIC 2-HYDROXYACID DEHYDROGENASE NAD-BINDING DOMAIN-CONTAINING PROTEIN"/>
    <property type="match status" value="1"/>
</dbReference>
<dbReference type="InterPro" id="IPR029753">
    <property type="entry name" value="D-isomer_DH_CS"/>
</dbReference>
<dbReference type="PANTHER" id="PTHR43333">
    <property type="entry name" value="2-HACID_DH_C DOMAIN-CONTAINING PROTEIN"/>
    <property type="match status" value="1"/>
</dbReference>
<keyword evidence="5" id="KW-1185">Reference proteome</keyword>
<feature type="domain" description="D-isomer specific 2-hydroxyacid dehydrogenase NAD-binding" evidence="3">
    <location>
        <begin position="121"/>
        <end position="276"/>
    </location>
</feature>
<dbReference type="RefSeq" id="WP_097373807.1">
    <property type="nucleotide sequence ID" value="NZ_CP021404.1"/>
</dbReference>
<dbReference type="CDD" id="cd12164">
    <property type="entry name" value="GDH_like_2"/>
    <property type="match status" value="1"/>
</dbReference>
<evidence type="ECO:0000256" key="2">
    <source>
        <dbReference type="ARBA" id="ARBA00023027"/>
    </source>
</evidence>